<keyword evidence="2" id="KW-0472">Membrane</keyword>
<dbReference type="EMBL" id="JACSNV010000005">
    <property type="protein sequence ID" value="MBM6877417.1"/>
    <property type="molecule type" value="Genomic_DNA"/>
</dbReference>
<feature type="domain" description="DUF7577" evidence="3">
    <location>
        <begin position="111"/>
        <end position="132"/>
    </location>
</feature>
<feature type="region of interest" description="Disordered" evidence="1">
    <location>
        <begin position="78"/>
        <end position="106"/>
    </location>
</feature>
<evidence type="ECO:0000313" key="5">
    <source>
        <dbReference type="Proteomes" id="UP000729290"/>
    </source>
</evidence>
<dbReference type="Pfam" id="PF24463">
    <property type="entry name" value="DUF7577"/>
    <property type="match status" value="1"/>
</dbReference>
<keyword evidence="2" id="KW-0812">Transmembrane</keyword>
<name>A0ABS2G8C6_9FIRM</name>
<keyword evidence="5" id="KW-1185">Reference proteome</keyword>
<dbReference type="Proteomes" id="UP000729290">
    <property type="component" value="Unassembled WGS sequence"/>
</dbReference>
<reference evidence="4 5" key="1">
    <citation type="journal article" date="2021" name="Sci. Rep.">
        <title>The distribution of antibiotic resistance genes in chicken gut microbiota commensals.</title>
        <authorList>
            <person name="Juricova H."/>
            <person name="Matiasovicova J."/>
            <person name="Kubasova T."/>
            <person name="Cejkova D."/>
            <person name="Rychlik I."/>
        </authorList>
    </citation>
    <scope>NUCLEOTIDE SEQUENCE [LARGE SCALE GENOMIC DNA]</scope>
    <source>
        <strain evidence="4 5">An431b</strain>
    </source>
</reference>
<dbReference type="InterPro" id="IPR055999">
    <property type="entry name" value="DUF7577"/>
</dbReference>
<sequence length="132" mass="14255">MRSIKPGRGPSFMGGIGAVGAVIFGIIWMAAAAQMGAPVPFVLFGLVFVVIAAANAIFSFRNAAGENRYSLYDITEEGEEPDPLEERFGGKEESSFRKESKARPEEKGGFCPYCGARVEADYVFCRSCGKKL</sequence>
<protein>
    <submittedName>
        <fullName evidence="4">Zinc ribbon domain-containing protein</fullName>
    </submittedName>
</protein>
<dbReference type="RefSeq" id="WP_205133548.1">
    <property type="nucleotide sequence ID" value="NZ_JACSNT010000006.1"/>
</dbReference>
<evidence type="ECO:0000256" key="1">
    <source>
        <dbReference type="SAM" id="MobiDB-lite"/>
    </source>
</evidence>
<accession>A0ABS2G8C6</accession>
<evidence type="ECO:0000313" key="4">
    <source>
        <dbReference type="EMBL" id="MBM6877417.1"/>
    </source>
</evidence>
<comment type="caution">
    <text evidence="4">The sequence shown here is derived from an EMBL/GenBank/DDBJ whole genome shotgun (WGS) entry which is preliminary data.</text>
</comment>
<organism evidence="4 5">
    <name type="scientific">Anaerotignum lactatifermentans</name>
    <dbReference type="NCBI Taxonomy" id="160404"/>
    <lineage>
        <taxon>Bacteria</taxon>
        <taxon>Bacillati</taxon>
        <taxon>Bacillota</taxon>
        <taxon>Clostridia</taxon>
        <taxon>Lachnospirales</taxon>
        <taxon>Anaerotignaceae</taxon>
        <taxon>Anaerotignum</taxon>
    </lineage>
</organism>
<feature type="compositionally biased region" description="Basic and acidic residues" evidence="1">
    <location>
        <begin position="84"/>
        <end position="106"/>
    </location>
</feature>
<feature type="transmembrane region" description="Helical" evidence="2">
    <location>
        <begin position="12"/>
        <end position="31"/>
    </location>
</feature>
<feature type="transmembrane region" description="Helical" evidence="2">
    <location>
        <begin position="37"/>
        <end position="58"/>
    </location>
</feature>
<keyword evidence="2" id="KW-1133">Transmembrane helix</keyword>
<evidence type="ECO:0000259" key="3">
    <source>
        <dbReference type="Pfam" id="PF24463"/>
    </source>
</evidence>
<proteinExistence type="predicted"/>
<evidence type="ECO:0000256" key="2">
    <source>
        <dbReference type="SAM" id="Phobius"/>
    </source>
</evidence>
<gene>
    <name evidence="4" type="ORF">H9X83_04515</name>
</gene>